<keyword evidence="2" id="KW-1185">Reference proteome</keyword>
<protein>
    <recommendedName>
        <fullName evidence="3">AAA domain-containing protein</fullName>
    </recommendedName>
</protein>
<name>A0A540W982_9ACTN</name>
<dbReference type="EMBL" id="VIGB01000003">
    <property type="protein sequence ID" value="TQF05579.1"/>
    <property type="molecule type" value="Genomic_DNA"/>
</dbReference>
<dbReference type="AlphaFoldDB" id="A0A540W982"/>
<proteinExistence type="predicted"/>
<organism evidence="1 2">
    <name type="scientific">Kitasatospora acidiphila</name>
    <dbReference type="NCBI Taxonomy" id="2567942"/>
    <lineage>
        <taxon>Bacteria</taxon>
        <taxon>Bacillati</taxon>
        <taxon>Actinomycetota</taxon>
        <taxon>Actinomycetes</taxon>
        <taxon>Kitasatosporales</taxon>
        <taxon>Streptomycetaceae</taxon>
        <taxon>Kitasatospora</taxon>
    </lineage>
</organism>
<dbReference type="Proteomes" id="UP000319103">
    <property type="component" value="Unassembled WGS sequence"/>
</dbReference>
<gene>
    <name evidence="1" type="ORF">E6W39_29285</name>
</gene>
<comment type="caution">
    <text evidence="1">The sequence shown here is derived from an EMBL/GenBank/DDBJ whole genome shotgun (WGS) entry which is preliminary data.</text>
</comment>
<evidence type="ECO:0000313" key="1">
    <source>
        <dbReference type="EMBL" id="TQF05579.1"/>
    </source>
</evidence>
<evidence type="ECO:0008006" key="3">
    <source>
        <dbReference type="Google" id="ProtNLM"/>
    </source>
</evidence>
<sequence>MPFPLVLIEGEEGAGKTYSAAQFSSSELIGQMYWIDLDEGSADEYAAIPGANYLIIEHDGTYRDIFEQIQAVYYEAAKPRPSASRRWS</sequence>
<dbReference type="OrthoDB" id="3848202at2"/>
<dbReference type="RefSeq" id="WP_141636054.1">
    <property type="nucleotide sequence ID" value="NZ_VIGB01000003.1"/>
</dbReference>
<accession>A0A540W982</accession>
<reference evidence="1 2" key="1">
    <citation type="submission" date="2019-06" db="EMBL/GenBank/DDBJ databases">
        <title>Description of Kitasatospora acidophila sp. nov. isolated from pine grove soil, and reclassification of Streptomyces novaecaesareae to Kitasatospora novaeceasareae comb. nov.</title>
        <authorList>
            <person name="Kim M.J."/>
        </authorList>
    </citation>
    <scope>NUCLEOTIDE SEQUENCE [LARGE SCALE GENOMIC DNA]</scope>
    <source>
        <strain evidence="1 2">MMS16-CNU292</strain>
    </source>
</reference>
<evidence type="ECO:0000313" key="2">
    <source>
        <dbReference type="Proteomes" id="UP000319103"/>
    </source>
</evidence>